<feature type="signal peptide" evidence="1">
    <location>
        <begin position="1"/>
        <end position="21"/>
    </location>
</feature>
<dbReference type="SUPFAM" id="SSF54427">
    <property type="entry name" value="NTF2-like"/>
    <property type="match status" value="1"/>
</dbReference>
<proteinExistence type="predicted"/>
<dbReference type="Gene3D" id="3.10.450.50">
    <property type="match status" value="1"/>
</dbReference>
<sequence length="150" mass="16307">MKNRTIAAVFAALSVVTGAHAAGQQDFAKAVEQRYRAVEAAIQARDGARWLTEFYSPEAVVVGEGSKETLRGHDALRPVVNGIVKETRSCTIRPDSTRQASADLGYSFVTYQCSPADAAAADYQVRALFVWKKTQAGWRVVAESYTMGSM</sequence>
<evidence type="ECO:0000259" key="2">
    <source>
        <dbReference type="Pfam" id="PF13474"/>
    </source>
</evidence>
<dbReference type="EMBL" id="WTVP01000057">
    <property type="protein sequence ID" value="NMG17042.1"/>
    <property type="molecule type" value="Genomic_DNA"/>
</dbReference>
<reference evidence="3 4" key="1">
    <citation type="submission" date="2019-12" db="EMBL/GenBank/DDBJ databases">
        <title>Comparative genomics gives insights into the taxonomy of the Azoarcus-Aromatoleum group and reveals separate origins of nif in the plant-associated Azoarcus and non-plant-associated Aromatoleum sub-groups.</title>
        <authorList>
            <person name="Lafos M."/>
            <person name="Maluk M."/>
            <person name="Batista M."/>
            <person name="Junghare M."/>
            <person name="Carmona M."/>
            <person name="Faoro H."/>
            <person name="Cruz L.M."/>
            <person name="Battistoni F."/>
            <person name="De Souza E."/>
            <person name="Pedrosa F."/>
            <person name="Chen W.-M."/>
            <person name="Poole P.S."/>
            <person name="Dixon R.A."/>
            <person name="James E.K."/>
        </authorList>
    </citation>
    <scope>NUCLEOTIDE SEQUENCE [LARGE SCALE GENOMIC DNA]</scope>
    <source>
        <strain evidence="3 4">PbN1</strain>
    </source>
</reference>
<dbReference type="Proteomes" id="UP000633943">
    <property type="component" value="Unassembled WGS sequence"/>
</dbReference>
<keyword evidence="1" id="KW-0732">Signal</keyword>
<evidence type="ECO:0000256" key="1">
    <source>
        <dbReference type="SAM" id="SignalP"/>
    </source>
</evidence>
<evidence type="ECO:0000313" key="4">
    <source>
        <dbReference type="Proteomes" id="UP000633943"/>
    </source>
</evidence>
<evidence type="ECO:0000313" key="3">
    <source>
        <dbReference type="EMBL" id="NMG17042.1"/>
    </source>
</evidence>
<gene>
    <name evidence="3" type="ORF">GPA24_16160</name>
</gene>
<feature type="domain" description="SnoaL-like" evidence="2">
    <location>
        <begin position="31"/>
        <end position="142"/>
    </location>
</feature>
<dbReference type="InterPro" id="IPR032710">
    <property type="entry name" value="NTF2-like_dom_sf"/>
</dbReference>
<organism evidence="3 4">
    <name type="scientific">Aromatoleum bremense</name>
    <dbReference type="NCBI Taxonomy" id="76115"/>
    <lineage>
        <taxon>Bacteria</taxon>
        <taxon>Pseudomonadati</taxon>
        <taxon>Pseudomonadota</taxon>
        <taxon>Betaproteobacteria</taxon>
        <taxon>Rhodocyclales</taxon>
        <taxon>Rhodocyclaceae</taxon>
        <taxon>Aromatoleum</taxon>
    </lineage>
</organism>
<dbReference type="RefSeq" id="WP_169203591.1">
    <property type="nucleotide sequence ID" value="NZ_CP059467.1"/>
</dbReference>
<dbReference type="Pfam" id="PF13474">
    <property type="entry name" value="SnoaL_3"/>
    <property type="match status" value="1"/>
</dbReference>
<name>A0ABX1P063_9RHOO</name>
<accession>A0ABX1P063</accession>
<dbReference type="InterPro" id="IPR037401">
    <property type="entry name" value="SnoaL-like"/>
</dbReference>
<comment type="caution">
    <text evidence="3">The sequence shown here is derived from an EMBL/GenBank/DDBJ whole genome shotgun (WGS) entry which is preliminary data.</text>
</comment>
<keyword evidence="4" id="KW-1185">Reference proteome</keyword>
<protein>
    <submittedName>
        <fullName evidence="3">DUF4440 domain-containing protein</fullName>
    </submittedName>
</protein>
<feature type="chain" id="PRO_5046875957" evidence="1">
    <location>
        <begin position="22"/>
        <end position="150"/>
    </location>
</feature>